<organism evidence="2">
    <name type="scientific">Marinobacter antarcticus</name>
    <dbReference type="NCBI Taxonomy" id="564117"/>
    <lineage>
        <taxon>Bacteria</taxon>
        <taxon>Pseudomonadati</taxon>
        <taxon>Pseudomonadota</taxon>
        <taxon>Gammaproteobacteria</taxon>
        <taxon>Pseudomonadales</taxon>
        <taxon>Marinobacteraceae</taxon>
        <taxon>Marinobacter</taxon>
    </lineage>
</organism>
<feature type="transmembrane region" description="Helical" evidence="1">
    <location>
        <begin position="20"/>
        <end position="39"/>
    </location>
</feature>
<dbReference type="RefSeq" id="WP_304104659.1">
    <property type="nucleotide sequence ID" value="NZ_DRGY01000136.1"/>
</dbReference>
<protein>
    <submittedName>
        <fullName evidence="2">Uncharacterized protein</fullName>
    </submittedName>
</protein>
<dbReference type="AlphaFoldDB" id="A0A831R6F8"/>
<evidence type="ECO:0000256" key="1">
    <source>
        <dbReference type="SAM" id="Phobius"/>
    </source>
</evidence>
<keyword evidence="1" id="KW-0472">Membrane</keyword>
<keyword evidence="1" id="KW-1133">Transmembrane helix</keyword>
<evidence type="ECO:0000313" key="2">
    <source>
        <dbReference type="EMBL" id="HEA53847.1"/>
    </source>
</evidence>
<accession>A0A831R6F8</accession>
<comment type="caution">
    <text evidence="2">The sequence shown here is derived from an EMBL/GenBank/DDBJ whole genome shotgun (WGS) entry which is preliminary data.</text>
</comment>
<keyword evidence="1" id="KW-0812">Transmembrane</keyword>
<dbReference type="EMBL" id="DRGY01000136">
    <property type="protein sequence ID" value="HEA53847.1"/>
    <property type="molecule type" value="Genomic_DNA"/>
</dbReference>
<reference evidence="2" key="1">
    <citation type="journal article" date="2020" name="mSystems">
        <title>Genome- and Community-Level Interaction Insights into Carbon Utilization and Element Cycling Functions of Hydrothermarchaeota in Hydrothermal Sediment.</title>
        <authorList>
            <person name="Zhou Z."/>
            <person name="Liu Y."/>
            <person name="Xu W."/>
            <person name="Pan J."/>
            <person name="Luo Z.H."/>
            <person name="Li M."/>
        </authorList>
    </citation>
    <scope>NUCLEOTIDE SEQUENCE [LARGE SCALE GENOMIC DNA]</scope>
    <source>
        <strain evidence="2">HyVt-357</strain>
    </source>
</reference>
<sequence>MMKHDAAGPTLLRQLTYRLVAFTLVFAVLDIGLVVWTYVSQPEALGEQLLTLEASKLEHSPVLTPDELTGPPGAP</sequence>
<dbReference type="Proteomes" id="UP000885748">
    <property type="component" value="Unassembled WGS sequence"/>
</dbReference>
<name>A0A831R6F8_9GAMM</name>
<proteinExistence type="predicted"/>
<gene>
    <name evidence="2" type="ORF">ENI00_16440</name>
</gene>